<dbReference type="PANTHER" id="PTHR13878">
    <property type="entry name" value="GULONOLACTONE OXIDASE"/>
    <property type="match status" value="1"/>
</dbReference>
<organism evidence="4 5">
    <name type="scientific">Roridomyces roridus</name>
    <dbReference type="NCBI Taxonomy" id="1738132"/>
    <lineage>
        <taxon>Eukaryota</taxon>
        <taxon>Fungi</taxon>
        <taxon>Dikarya</taxon>
        <taxon>Basidiomycota</taxon>
        <taxon>Agaricomycotina</taxon>
        <taxon>Agaricomycetes</taxon>
        <taxon>Agaricomycetidae</taxon>
        <taxon>Agaricales</taxon>
        <taxon>Marasmiineae</taxon>
        <taxon>Mycenaceae</taxon>
        <taxon>Roridomyces</taxon>
    </lineage>
</organism>
<dbReference type="Proteomes" id="UP001221142">
    <property type="component" value="Unassembled WGS sequence"/>
</dbReference>
<comment type="similarity">
    <text evidence="1">Belongs to the oxygen-dependent FAD-linked oxidoreductase family.</text>
</comment>
<dbReference type="GO" id="GO:0071949">
    <property type="term" value="F:FAD binding"/>
    <property type="evidence" value="ECO:0007669"/>
    <property type="project" value="InterPro"/>
</dbReference>
<dbReference type="Pfam" id="PF01565">
    <property type="entry name" value="FAD_binding_4"/>
    <property type="match status" value="1"/>
</dbReference>
<sequence>MNVQYETCMSIGSKCNLDPAIAIDTTGISCEQGEISPFYINVHKAADVQAAFEFSAQTGVPLSIKNTGHDYLGRSRRQNSLGLWTHNLQAMEYRPNFTPSGCTGSYRAIKIGAGVTFEQLDKFADDNNATFVGAFAQTVGASGGWIMGGGHSVLSPTLGLGVDRVLEIKLVTPDGVFRTVNACQNTDLFWALRGGGGGTFGVVLESTHRVEERQPIQVMSVSFIPSSTSLPSFFETLVNSSKGIVYVNPRLSLGDASSSMAPLSACAATNNGSAVISTLPSWYEFFLQFIIYDEASVGHSGVSASKLLPKTKFESMKGRAELVSHLVDQTERFGFPYIGVVTPISFDHTPGATTVTPAWRDSLWHIEASSQWPANSSLNTIHETLETMHEFGHRNLTTLAGPHSGVYFNEGDVYQSNHEQEYWGDNYPRLLAVKQKYDPMGLLDCWRCVGWLGPAAFPCYPRVD</sequence>
<evidence type="ECO:0000313" key="5">
    <source>
        <dbReference type="Proteomes" id="UP001221142"/>
    </source>
</evidence>
<dbReference type="AlphaFoldDB" id="A0AAD7FDW6"/>
<evidence type="ECO:0000259" key="3">
    <source>
        <dbReference type="PROSITE" id="PS51387"/>
    </source>
</evidence>
<proteinExistence type="inferred from homology"/>
<dbReference type="EMBL" id="JARKIF010000029">
    <property type="protein sequence ID" value="KAJ7613029.1"/>
    <property type="molecule type" value="Genomic_DNA"/>
</dbReference>
<dbReference type="InterPro" id="IPR016166">
    <property type="entry name" value="FAD-bd_PCMH"/>
</dbReference>
<evidence type="ECO:0000313" key="4">
    <source>
        <dbReference type="EMBL" id="KAJ7613029.1"/>
    </source>
</evidence>
<dbReference type="InterPro" id="IPR016169">
    <property type="entry name" value="FAD-bd_PCMH_sub2"/>
</dbReference>
<evidence type="ECO:0000256" key="2">
    <source>
        <dbReference type="ARBA" id="ARBA00023002"/>
    </source>
</evidence>
<dbReference type="PANTHER" id="PTHR13878:SF91">
    <property type="entry name" value="FAD BINDING DOMAIN PROTEIN (AFU_ORTHOLOGUE AFUA_6G12070)-RELATED"/>
    <property type="match status" value="1"/>
</dbReference>
<accession>A0AAD7FDW6</accession>
<reference evidence="4" key="1">
    <citation type="submission" date="2023-03" db="EMBL/GenBank/DDBJ databases">
        <title>Massive genome expansion in bonnet fungi (Mycena s.s.) driven by repeated elements and novel gene families across ecological guilds.</title>
        <authorList>
            <consortium name="Lawrence Berkeley National Laboratory"/>
            <person name="Harder C.B."/>
            <person name="Miyauchi S."/>
            <person name="Viragh M."/>
            <person name="Kuo A."/>
            <person name="Thoen E."/>
            <person name="Andreopoulos B."/>
            <person name="Lu D."/>
            <person name="Skrede I."/>
            <person name="Drula E."/>
            <person name="Henrissat B."/>
            <person name="Morin E."/>
            <person name="Kohler A."/>
            <person name="Barry K."/>
            <person name="LaButti K."/>
            <person name="Morin E."/>
            <person name="Salamov A."/>
            <person name="Lipzen A."/>
            <person name="Mereny Z."/>
            <person name="Hegedus B."/>
            <person name="Baldrian P."/>
            <person name="Stursova M."/>
            <person name="Weitz H."/>
            <person name="Taylor A."/>
            <person name="Grigoriev I.V."/>
            <person name="Nagy L.G."/>
            <person name="Martin F."/>
            <person name="Kauserud H."/>
        </authorList>
    </citation>
    <scope>NUCLEOTIDE SEQUENCE</scope>
    <source>
        <strain evidence="4">9284</strain>
    </source>
</reference>
<dbReference type="PROSITE" id="PS51387">
    <property type="entry name" value="FAD_PCMH"/>
    <property type="match status" value="1"/>
</dbReference>
<name>A0AAD7FDW6_9AGAR</name>
<comment type="caution">
    <text evidence="4">The sequence shown here is derived from an EMBL/GenBank/DDBJ whole genome shotgun (WGS) entry which is preliminary data.</text>
</comment>
<dbReference type="InterPro" id="IPR006094">
    <property type="entry name" value="Oxid_FAD_bind_N"/>
</dbReference>
<feature type="domain" description="FAD-binding PCMH-type" evidence="3">
    <location>
        <begin position="32"/>
        <end position="213"/>
    </location>
</feature>
<dbReference type="GO" id="GO:0016491">
    <property type="term" value="F:oxidoreductase activity"/>
    <property type="evidence" value="ECO:0007669"/>
    <property type="project" value="UniProtKB-KW"/>
</dbReference>
<dbReference type="InterPro" id="IPR050432">
    <property type="entry name" value="FAD-linked_Oxidoreductases_BP"/>
</dbReference>
<keyword evidence="2" id="KW-0560">Oxidoreductase</keyword>
<evidence type="ECO:0000256" key="1">
    <source>
        <dbReference type="ARBA" id="ARBA00005466"/>
    </source>
</evidence>
<dbReference type="InterPro" id="IPR036318">
    <property type="entry name" value="FAD-bd_PCMH-like_sf"/>
</dbReference>
<dbReference type="Gene3D" id="3.30.465.10">
    <property type="match status" value="2"/>
</dbReference>
<keyword evidence="5" id="KW-1185">Reference proteome</keyword>
<dbReference type="Pfam" id="PF08031">
    <property type="entry name" value="BBE"/>
    <property type="match status" value="1"/>
</dbReference>
<dbReference type="SUPFAM" id="SSF56176">
    <property type="entry name" value="FAD-binding/transporter-associated domain-like"/>
    <property type="match status" value="1"/>
</dbReference>
<dbReference type="InterPro" id="IPR012951">
    <property type="entry name" value="BBE"/>
</dbReference>
<gene>
    <name evidence="4" type="ORF">FB45DRAFT_1065154</name>
</gene>
<protein>
    <recommendedName>
        <fullName evidence="3">FAD-binding PCMH-type domain-containing protein</fullName>
    </recommendedName>
</protein>